<evidence type="ECO:0000256" key="1">
    <source>
        <dbReference type="ARBA" id="ARBA00004651"/>
    </source>
</evidence>
<organism evidence="10 11">
    <name type="scientific">Micrococcus endophyticus</name>
    <dbReference type="NCBI Taxonomy" id="455343"/>
    <lineage>
        <taxon>Bacteria</taxon>
        <taxon>Bacillati</taxon>
        <taxon>Actinomycetota</taxon>
        <taxon>Actinomycetes</taxon>
        <taxon>Micrococcales</taxon>
        <taxon>Micrococcaceae</taxon>
        <taxon>Micrococcus</taxon>
    </lineage>
</organism>
<dbReference type="InterPro" id="IPR051311">
    <property type="entry name" value="DedA_domain"/>
</dbReference>
<evidence type="ECO:0000256" key="3">
    <source>
        <dbReference type="ARBA" id="ARBA00022475"/>
    </source>
</evidence>
<evidence type="ECO:0000313" key="11">
    <source>
        <dbReference type="Proteomes" id="UP000567246"/>
    </source>
</evidence>
<evidence type="ECO:0000256" key="2">
    <source>
        <dbReference type="ARBA" id="ARBA00010792"/>
    </source>
</evidence>
<proteinExistence type="inferred from homology"/>
<keyword evidence="4 7" id="KW-0812">Transmembrane</keyword>
<dbReference type="PANTHER" id="PTHR42709">
    <property type="entry name" value="ALKALINE PHOSPHATASE LIKE PROTEIN"/>
    <property type="match status" value="1"/>
</dbReference>
<evidence type="ECO:0000256" key="6">
    <source>
        <dbReference type="ARBA" id="ARBA00023136"/>
    </source>
</evidence>
<comment type="similarity">
    <text evidence="2">Belongs to the DedA family.</text>
</comment>
<name>A0A7W9JJY6_9MICC</name>
<dbReference type="PANTHER" id="PTHR42709:SF6">
    <property type="entry name" value="UNDECAPRENYL PHOSPHATE TRANSPORTER A"/>
    <property type="match status" value="1"/>
</dbReference>
<dbReference type="GO" id="GO:0005886">
    <property type="term" value="C:plasma membrane"/>
    <property type="evidence" value="ECO:0007669"/>
    <property type="project" value="UniProtKB-SubCell"/>
</dbReference>
<keyword evidence="11" id="KW-1185">Reference proteome</keyword>
<dbReference type="Proteomes" id="UP000567246">
    <property type="component" value="Unassembled WGS sequence"/>
</dbReference>
<evidence type="ECO:0000256" key="4">
    <source>
        <dbReference type="ARBA" id="ARBA00022692"/>
    </source>
</evidence>
<feature type="chain" id="PRO_5038459014" evidence="8">
    <location>
        <begin position="23"/>
        <end position="228"/>
    </location>
</feature>
<reference evidence="10 11" key="1">
    <citation type="submission" date="2020-08" db="EMBL/GenBank/DDBJ databases">
        <title>Sequencing the genomes of 1000 actinobacteria strains.</title>
        <authorList>
            <person name="Klenk H.-P."/>
        </authorList>
    </citation>
    <scope>NUCLEOTIDE SEQUENCE [LARGE SCALE GENOMIC DNA]</scope>
    <source>
        <strain evidence="10 11">DSM 17945</strain>
    </source>
</reference>
<keyword evidence="6 7" id="KW-0472">Membrane</keyword>
<feature type="domain" description="VTT" evidence="9">
    <location>
        <begin position="61"/>
        <end position="187"/>
    </location>
</feature>
<comment type="caution">
    <text evidence="10">The sequence shown here is derived from an EMBL/GenBank/DDBJ whole genome shotgun (WGS) entry which is preliminary data.</text>
</comment>
<protein>
    <submittedName>
        <fullName evidence="10">Membrane protein DedA with SNARE-associated domain</fullName>
    </submittedName>
</protein>
<evidence type="ECO:0000313" key="10">
    <source>
        <dbReference type="EMBL" id="MBB5849049.1"/>
    </source>
</evidence>
<gene>
    <name evidence="10" type="ORF">HDA33_001613</name>
</gene>
<dbReference type="Pfam" id="PF09335">
    <property type="entry name" value="VTT_dom"/>
    <property type="match status" value="1"/>
</dbReference>
<sequence>MTVLTPAWFAAAGGVSTMGAGAAAAGGAGAWDPSALLDSLGAWFHPLTALLVALDAPIPPVPSEVFVIGSGALAAEGRVGLAAAVLTAWLGCWAGDVGLYALFRHGLADRLDRWAWWRRVHRGIRALLVRVGPAGSLAGLSVLRFVSGGRTASMAAAGIGGIRWPVFLWLSGAGSLAWSGWMVGLGWLTGRTTGLPWWASAVVGMVFGTLAGLIIAGVVARRRRARKG</sequence>
<keyword evidence="8" id="KW-0732">Signal</keyword>
<accession>A0A7W9JJY6</accession>
<feature type="transmembrane region" description="Helical" evidence="7">
    <location>
        <begin position="195"/>
        <end position="220"/>
    </location>
</feature>
<dbReference type="AlphaFoldDB" id="A0A7W9JJY6"/>
<dbReference type="EMBL" id="JACHMW010000001">
    <property type="protein sequence ID" value="MBB5849049.1"/>
    <property type="molecule type" value="Genomic_DNA"/>
</dbReference>
<evidence type="ECO:0000256" key="8">
    <source>
        <dbReference type="SAM" id="SignalP"/>
    </source>
</evidence>
<feature type="transmembrane region" description="Helical" evidence="7">
    <location>
        <begin position="166"/>
        <end position="189"/>
    </location>
</feature>
<keyword evidence="5 7" id="KW-1133">Transmembrane helix</keyword>
<comment type="subcellular location">
    <subcellularLocation>
        <location evidence="1">Cell membrane</location>
        <topology evidence="1">Multi-pass membrane protein</topology>
    </subcellularLocation>
</comment>
<evidence type="ECO:0000256" key="5">
    <source>
        <dbReference type="ARBA" id="ARBA00022989"/>
    </source>
</evidence>
<evidence type="ECO:0000259" key="9">
    <source>
        <dbReference type="Pfam" id="PF09335"/>
    </source>
</evidence>
<feature type="transmembrane region" description="Helical" evidence="7">
    <location>
        <begin position="79"/>
        <end position="103"/>
    </location>
</feature>
<feature type="signal peptide" evidence="8">
    <location>
        <begin position="1"/>
        <end position="22"/>
    </location>
</feature>
<evidence type="ECO:0000256" key="7">
    <source>
        <dbReference type="SAM" id="Phobius"/>
    </source>
</evidence>
<keyword evidence="3" id="KW-1003">Cell membrane</keyword>
<dbReference type="InterPro" id="IPR032816">
    <property type="entry name" value="VTT_dom"/>
</dbReference>
<dbReference type="RefSeq" id="WP_338104299.1">
    <property type="nucleotide sequence ID" value="NZ_BAABAG010000013.1"/>
</dbReference>